<comment type="caution">
    <text evidence="2">The sequence shown here is derived from an EMBL/GenBank/DDBJ whole genome shotgun (WGS) entry which is preliminary data.</text>
</comment>
<protein>
    <recommendedName>
        <fullName evidence="4">Atrophin-1 multi-domain protein</fullName>
    </recommendedName>
</protein>
<evidence type="ECO:0000313" key="3">
    <source>
        <dbReference type="Proteomes" id="UP000175989"/>
    </source>
</evidence>
<dbReference type="AlphaFoldDB" id="A0A1E7X0W4"/>
<evidence type="ECO:0008006" key="4">
    <source>
        <dbReference type="Google" id="ProtNLM"/>
    </source>
</evidence>
<gene>
    <name evidence="2" type="ORF">DUPY_14210</name>
</gene>
<feature type="signal peptide" evidence="1">
    <location>
        <begin position="1"/>
        <end position="28"/>
    </location>
</feature>
<keyword evidence="3" id="KW-1185">Reference proteome</keyword>
<proteinExistence type="predicted"/>
<dbReference type="PATRIC" id="fig|762836.4.peg.1487"/>
<evidence type="ECO:0000313" key="2">
    <source>
        <dbReference type="EMBL" id="OFA05940.1"/>
    </source>
</evidence>
<accession>A0A1E7X0W4</accession>
<name>A0A1E7X0W4_9BURK</name>
<feature type="chain" id="PRO_5009208171" description="Atrophin-1 multi-domain protein" evidence="1">
    <location>
        <begin position="29"/>
        <end position="485"/>
    </location>
</feature>
<sequence>MRTRANWLGRIIATTVVLGTIAAGAAQAQNTYTHINTFGSYYRPFAADSLWNLKPVDPVLGTNGVKKPLINLDWIPSIGDGAYSVKVFMAKAGDPAMTVIGTLGLAGVGDPDTGNYRTIKIPRWPADVAPATGEDGHAEIIDTVTGVIHSFYQLRKVGGKWRATMYSWTRVDGRGFGNPSHWSQGARSAGVAPTAGLIRLHEINDNRSHYRHALAMSLPSHTLANGITHPSYVYPATTADTSAWLNTGVIPLGARLMLPESFDTSKLSTSALRKIANTLKLYGAYVVDRNYDTAFRLYVENGASFSIMPNGTWNTRVVSDLDKIRAGLREVVSVGSYADDNNAAKAASTVKVAGEARSLLSMRGDWLVPGTSTPANAAYDTWLESVSFPTTTKKISTVNYSNGISKVTGSMPAAKTPMRFTARTAGGALIRLQLWDGSSLAYDSGYLADGSFASFTWPAATVSVRLLAQSGVGTASRARGVLVTE</sequence>
<organism evidence="2 3">
    <name type="scientific">Duganella phyllosphaerae</name>
    <dbReference type="NCBI Taxonomy" id="762836"/>
    <lineage>
        <taxon>Bacteria</taxon>
        <taxon>Pseudomonadati</taxon>
        <taxon>Pseudomonadota</taxon>
        <taxon>Betaproteobacteria</taxon>
        <taxon>Burkholderiales</taxon>
        <taxon>Oxalobacteraceae</taxon>
        <taxon>Telluria group</taxon>
        <taxon>Duganella</taxon>
    </lineage>
</organism>
<evidence type="ECO:0000256" key="1">
    <source>
        <dbReference type="SAM" id="SignalP"/>
    </source>
</evidence>
<dbReference type="OrthoDB" id="8771597at2"/>
<dbReference type="EMBL" id="LROM01000065">
    <property type="protein sequence ID" value="OFA05940.1"/>
    <property type="molecule type" value="Genomic_DNA"/>
</dbReference>
<reference evidence="3" key="1">
    <citation type="journal article" date="2016" name="Front. Microbiol.">
        <title>Molecular Keys to the Janthinobacterium and Duganella spp. Interaction with the Plant Pathogen Fusarium graminearum.</title>
        <authorList>
            <person name="Haack F.S."/>
            <person name="Poehlein A."/>
            <person name="Kroger C."/>
            <person name="Voigt C.A."/>
            <person name="Piepenbring M."/>
            <person name="Bode H.B."/>
            <person name="Daniel R."/>
            <person name="Schafer W."/>
            <person name="Streit W.R."/>
        </authorList>
    </citation>
    <scope>NUCLEOTIDE SEQUENCE [LARGE SCALE GENOMIC DNA]</scope>
    <source>
        <strain evidence="3">T54</strain>
    </source>
</reference>
<dbReference type="RefSeq" id="WP_084640580.1">
    <property type="nucleotide sequence ID" value="NZ_LROM01000065.1"/>
</dbReference>
<dbReference type="Proteomes" id="UP000175989">
    <property type="component" value="Unassembled WGS sequence"/>
</dbReference>
<keyword evidence="1" id="KW-0732">Signal</keyword>